<dbReference type="EMBL" id="KZ992758">
    <property type="protein sequence ID" value="RKP07150.1"/>
    <property type="molecule type" value="Genomic_DNA"/>
</dbReference>
<dbReference type="Proteomes" id="UP000271241">
    <property type="component" value="Unassembled WGS sequence"/>
</dbReference>
<dbReference type="AlphaFoldDB" id="A0A4P9XPG5"/>
<sequence>MGAAVAALGCVLPAVFAASLPAVTINELRQPGDVKWLMSTLFSAPPLALSDLIEHSSSLAMRVTEAASMVRANDVAAPALEHASEAVKADSLDPETSQPPTTATQTAAASVATSQSSAALQSPLAAQLNNATQSTDTEPSVVNRTMLNFLAMAGK</sequence>
<keyword evidence="3" id="KW-1185">Reference proteome</keyword>
<keyword evidence="1" id="KW-0732">Signal</keyword>
<evidence type="ECO:0000313" key="2">
    <source>
        <dbReference type="EMBL" id="RKP07150.1"/>
    </source>
</evidence>
<reference evidence="3" key="1">
    <citation type="journal article" date="2018" name="Nat. Microbiol.">
        <title>Leveraging single-cell genomics to expand the fungal tree of life.</title>
        <authorList>
            <person name="Ahrendt S.R."/>
            <person name="Quandt C.A."/>
            <person name="Ciobanu D."/>
            <person name="Clum A."/>
            <person name="Salamov A."/>
            <person name="Andreopoulos B."/>
            <person name="Cheng J.F."/>
            <person name="Woyke T."/>
            <person name="Pelin A."/>
            <person name="Henrissat B."/>
            <person name="Reynolds N.K."/>
            <person name="Benny G.L."/>
            <person name="Smith M.E."/>
            <person name="James T.Y."/>
            <person name="Grigoriev I.V."/>
        </authorList>
    </citation>
    <scope>NUCLEOTIDE SEQUENCE [LARGE SCALE GENOMIC DNA]</scope>
    <source>
        <strain evidence="3">RSA 1356</strain>
    </source>
</reference>
<protein>
    <submittedName>
        <fullName evidence="2">Uncharacterized protein</fullName>
    </submittedName>
</protein>
<feature type="chain" id="PRO_5021017863" evidence="1">
    <location>
        <begin position="18"/>
        <end position="155"/>
    </location>
</feature>
<evidence type="ECO:0000256" key="1">
    <source>
        <dbReference type="SAM" id="SignalP"/>
    </source>
</evidence>
<name>A0A4P9XPG5_9FUNG</name>
<proteinExistence type="predicted"/>
<organism evidence="2 3">
    <name type="scientific">Thamnocephalis sphaerospora</name>
    <dbReference type="NCBI Taxonomy" id="78915"/>
    <lineage>
        <taxon>Eukaryota</taxon>
        <taxon>Fungi</taxon>
        <taxon>Fungi incertae sedis</taxon>
        <taxon>Zoopagomycota</taxon>
        <taxon>Zoopagomycotina</taxon>
        <taxon>Zoopagomycetes</taxon>
        <taxon>Zoopagales</taxon>
        <taxon>Sigmoideomycetaceae</taxon>
        <taxon>Thamnocephalis</taxon>
    </lineage>
</organism>
<evidence type="ECO:0000313" key="3">
    <source>
        <dbReference type="Proteomes" id="UP000271241"/>
    </source>
</evidence>
<gene>
    <name evidence="2" type="ORF">THASP1DRAFT_24647</name>
</gene>
<accession>A0A4P9XPG5</accession>
<feature type="signal peptide" evidence="1">
    <location>
        <begin position="1"/>
        <end position="17"/>
    </location>
</feature>